<keyword evidence="3" id="KW-0804">Transcription</keyword>
<dbReference type="EMBL" id="BSTI01000010">
    <property type="protein sequence ID" value="GLY67988.1"/>
    <property type="molecule type" value="Genomic_DNA"/>
</dbReference>
<keyword evidence="1" id="KW-0805">Transcription regulation</keyword>
<evidence type="ECO:0000313" key="7">
    <source>
        <dbReference type="EMBL" id="GLY67988.1"/>
    </source>
</evidence>
<organism evidence="7 8">
    <name type="scientific">Amycolatopsis taiwanensis</name>
    <dbReference type="NCBI Taxonomy" id="342230"/>
    <lineage>
        <taxon>Bacteria</taxon>
        <taxon>Bacillati</taxon>
        <taxon>Actinomycetota</taxon>
        <taxon>Actinomycetes</taxon>
        <taxon>Pseudonocardiales</taxon>
        <taxon>Pseudonocardiaceae</taxon>
        <taxon>Amycolatopsis</taxon>
    </lineage>
</organism>
<dbReference type="PROSITE" id="PS50977">
    <property type="entry name" value="HTH_TETR_2"/>
    <property type="match status" value="1"/>
</dbReference>
<dbReference type="SUPFAM" id="SSF46689">
    <property type="entry name" value="Homeodomain-like"/>
    <property type="match status" value="1"/>
</dbReference>
<dbReference type="GO" id="GO:0000976">
    <property type="term" value="F:transcription cis-regulatory region binding"/>
    <property type="evidence" value="ECO:0007669"/>
    <property type="project" value="TreeGrafter"/>
</dbReference>
<dbReference type="Pfam" id="PF00440">
    <property type="entry name" value="TetR_N"/>
    <property type="match status" value="1"/>
</dbReference>
<evidence type="ECO:0000256" key="4">
    <source>
        <dbReference type="PROSITE-ProRule" id="PRU00335"/>
    </source>
</evidence>
<dbReference type="GO" id="GO:0003700">
    <property type="term" value="F:DNA-binding transcription factor activity"/>
    <property type="evidence" value="ECO:0007669"/>
    <property type="project" value="TreeGrafter"/>
</dbReference>
<name>A0A9W6VE26_9PSEU</name>
<dbReference type="Proteomes" id="UP001165136">
    <property type="component" value="Unassembled WGS sequence"/>
</dbReference>
<reference evidence="7" key="1">
    <citation type="submission" date="2023-03" db="EMBL/GenBank/DDBJ databases">
        <title>Amycolatopsis taiwanensis NBRC 103393.</title>
        <authorList>
            <person name="Ichikawa N."/>
            <person name="Sato H."/>
            <person name="Tonouchi N."/>
        </authorList>
    </citation>
    <scope>NUCLEOTIDE SEQUENCE</scope>
    <source>
        <strain evidence="7">NBRC 103393</strain>
    </source>
</reference>
<dbReference type="Gene3D" id="1.10.357.10">
    <property type="entry name" value="Tetracycline Repressor, domain 2"/>
    <property type="match status" value="1"/>
</dbReference>
<dbReference type="InterPro" id="IPR009057">
    <property type="entry name" value="Homeodomain-like_sf"/>
</dbReference>
<feature type="DNA-binding region" description="H-T-H motif" evidence="4">
    <location>
        <begin position="66"/>
        <end position="85"/>
    </location>
</feature>
<evidence type="ECO:0000313" key="8">
    <source>
        <dbReference type="Proteomes" id="UP001165136"/>
    </source>
</evidence>
<dbReference type="InterPro" id="IPR001647">
    <property type="entry name" value="HTH_TetR"/>
</dbReference>
<evidence type="ECO:0000256" key="3">
    <source>
        <dbReference type="ARBA" id="ARBA00023163"/>
    </source>
</evidence>
<comment type="caution">
    <text evidence="7">The sequence shown here is derived from an EMBL/GenBank/DDBJ whole genome shotgun (WGS) entry which is preliminary data.</text>
</comment>
<evidence type="ECO:0000256" key="2">
    <source>
        <dbReference type="ARBA" id="ARBA00023125"/>
    </source>
</evidence>
<dbReference type="InterPro" id="IPR050109">
    <property type="entry name" value="HTH-type_TetR-like_transc_reg"/>
</dbReference>
<protein>
    <recommendedName>
        <fullName evidence="6">HTH tetR-type domain-containing protein</fullName>
    </recommendedName>
</protein>
<evidence type="ECO:0000256" key="1">
    <source>
        <dbReference type="ARBA" id="ARBA00023015"/>
    </source>
</evidence>
<sequence length="140" mass="15727">MTTFRHPLQISVTPKQGRNAKHREAEWSYLVAPGGGGYSRRGELRRKQIMDTAEEVFATERFNATSLRTLAKKVGVTHAGILRHYSSKEDLLLALRSRACPGVRPAPRQASTRPRRLSARPGRSSSCTVERFTTRHTRTA</sequence>
<evidence type="ECO:0000256" key="5">
    <source>
        <dbReference type="SAM" id="MobiDB-lite"/>
    </source>
</evidence>
<evidence type="ECO:0000259" key="6">
    <source>
        <dbReference type="PROSITE" id="PS50977"/>
    </source>
</evidence>
<gene>
    <name evidence="7" type="ORF">Atai01_46070</name>
</gene>
<feature type="region of interest" description="Disordered" evidence="5">
    <location>
        <begin position="102"/>
        <end position="140"/>
    </location>
</feature>
<dbReference type="PANTHER" id="PTHR30055:SF234">
    <property type="entry name" value="HTH-TYPE TRANSCRIPTIONAL REGULATOR BETI"/>
    <property type="match status" value="1"/>
</dbReference>
<dbReference type="AlphaFoldDB" id="A0A9W6VE26"/>
<feature type="domain" description="HTH tetR-type" evidence="6">
    <location>
        <begin position="43"/>
        <end position="103"/>
    </location>
</feature>
<keyword evidence="8" id="KW-1185">Reference proteome</keyword>
<accession>A0A9W6VE26</accession>
<dbReference type="PANTHER" id="PTHR30055">
    <property type="entry name" value="HTH-TYPE TRANSCRIPTIONAL REGULATOR RUTR"/>
    <property type="match status" value="1"/>
</dbReference>
<proteinExistence type="predicted"/>
<keyword evidence="2 4" id="KW-0238">DNA-binding</keyword>
<dbReference type="PRINTS" id="PR00455">
    <property type="entry name" value="HTHTETR"/>
</dbReference>